<gene>
    <name evidence="1" type="primary">LPCAT1_2</name>
    <name evidence="1" type="ORF">TSPGSL018_1494</name>
</gene>
<reference evidence="1" key="1">
    <citation type="submission" date="2014-05" db="EMBL/GenBank/DDBJ databases">
        <title>The transcriptome of the halophilic microalga Tetraselmis sp. GSL018 isolated from the Great Salt Lake, Utah.</title>
        <authorList>
            <person name="Jinkerson R.E."/>
            <person name="D'Adamo S."/>
            <person name="Posewitz M.C."/>
        </authorList>
    </citation>
    <scope>NUCLEOTIDE SEQUENCE</scope>
    <source>
        <strain evidence="1">GSL018</strain>
    </source>
</reference>
<accession>A0A061RFG0</accession>
<dbReference type="GO" id="GO:0016746">
    <property type="term" value="F:acyltransferase activity"/>
    <property type="evidence" value="ECO:0007669"/>
    <property type="project" value="UniProtKB-KW"/>
</dbReference>
<dbReference type="AlphaFoldDB" id="A0A061RFG0"/>
<evidence type="ECO:0000313" key="1">
    <source>
        <dbReference type="EMBL" id="JAC71617.1"/>
    </source>
</evidence>
<keyword evidence="1" id="KW-0012">Acyltransferase</keyword>
<protein>
    <submittedName>
        <fullName evidence="1">Lysophosphatidylcholine acyltransferase / lyso-PAF acetyltransferase</fullName>
    </submittedName>
</protein>
<keyword evidence="1" id="KW-0808">Transferase</keyword>
<dbReference type="EMBL" id="GBEZ01014460">
    <property type="protein sequence ID" value="JAC71617.1"/>
    <property type="molecule type" value="Transcribed_RNA"/>
</dbReference>
<sequence>MLANPLHSVTVHELPTYYPDEAERRDAKLYASNVRQYMAKQCKLRLAEASLADKRRYHQMLRAEMTGAE</sequence>
<proteinExistence type="predicted"/>
<name>A0A061RFG0_9CHLO</name>
<organism evidence="1">
    <name type="scientific">Tetraselmis sp. GSL018</name>
    <dbReference type="NCBI Taxonomy" id="582737"/>
    <lineage>
        <taxon>Eukaryota</taxon>
        <taxon>Viridiplantae</taxon>
        <taxon>Chlorophyta</taxon>
        <taxon>core chlorophytes</taxon>
        <taxon>Chlorodendrophyceae</taxon>
        <taxon>Chlorodendrales</taxon>
        <taxon>Chlorodendraceae</taxon>
        <taxon>Tetraselmis</taxon>
    </lineage>
</organism>